<evidence type="ECO:0000256" key="3">
    <source>
        <dbReference type="ARBA" id="ARBA00022801"/>
    </source>
</evidence>
<accession>A0A8S1W3R1</accession>
<evidence type="ECO:0000256" key="5">
    <source>
        <dbReference type="PROSITE-ProRule" id="PRU00239"/>
    </source>
</evidence>
<dbReference type="InterPro" id="IPR022684">
    <property type="entry name" value="Calpain_cysteine_protease"/>
</dbReference>
<dbReference type="EMBL" id="CAJJDO010000079">
    <property type="protein sequence ID" value="CAD8182932.1"/>
    <property type="molecule type" value="Genomic_DNA"/>
</dbReference>
<dbReference type="AlphaFoldDB" id="A0A8S1W3R1"/>
<name>A0A8S1W3R1_9CILI</name>
<feature type="domain" description="Calpain catalytic" evidence="6">
    <location>
        <begin position="41"/>
        <end position="235"/>
    </location>
</feature>
<gene>
    <name evidence="7" type="ORF">PPENT_87.1.T0790212</name>
</gene>
<dbReference type="OrthoDB" id="424753at2759"/>
<dbReference type="Proteomes" id="UP000689195">
    <property type="component" value="Unassembled WGS sequence"/>
</dbReference>
<dbReference type="PROSITE" id="PS50203">
    <property type="entry name" value="CALPAIN_CAT"/>
    <property type="match status" value="1"/>
</dbReference>
<organism evidence="7 8">
    <name type="scientific">Paramecium pentaurelia</name>
    <dbReference type="NCBI Taxonomy" id="43138"/>
    <lineage>
        <taxon>Eukaryota</taxon>
        <taxon>Sar</taxon>
        <taxon>Alveolata</taxon>
        <taxon>Ciliophora</taxon>
        <taxon>Intramacronucleata</taxon>
        <taxon>Oligohymenophorea</taxon>
        <taxon>Peniculida</taxon>
        <taxon>Parameciidae</taxon>
        <taxon>Paramecium</taxon>
    </lineage>
</organism>
<dbReference type="SMART" id="SM00230">
    <property type="entry name" value="CysPc"/>
    <property type="match status" value="1"/>
</dbReference>
<evidence type="ECO:0000313" key="7">
    <source>
        <dbReference type="EMBL" id="CAD8182932.1"/>
    </source>
</evidence>
<dbReference type="GO" id="GO:0004198">
    <property type="term" value="F:calcium-dependent cysteine-type endopeptidase activity"/>
    <property type="evidence" value="ECO:0007669"/>
    <property type="project" value="InterPro"/>
</dbReference>
<keyword evidence="3" id="KW-0378">Hydrolase</keyword>
<reference evidence="7" key="1">
    <citation type="submission" date="2021-01" db="EMBL/GenBank/DDBJ databases">
        <authorList>
            <consortium name="Genoscope - CEA"/>
            <person name="William W."/>
        </authorList>
    </citation>
    <scope>NUCLEOTIDE SEQUENCE</scope>
</reference>
<comment type="similarity">
    <text evidence="1">Belongs to the peptidase C2 family.</text>
</comment>
<dbReference type="GO" id="GO:0006508">
    <property type="term" value="P:proteolysis"/>
    <property type="evidence" value="ECO:0007669"/>
    <property type="project" value="UniProtKB-KW"/>
</dbReference>
<evidence type="ECO:0000313" key="8">
    <source>
        <dbReference type="Proteomes" id="UP000689195"/>
    </source>
</evidence>
<dbReference type="PANTHER" id="PTHR10183:SF379">
    <property type="entry name" value="CALPAIN-5"/>
    <property type="match status" value="1"/>
</dbReference>
<proteinExistence type="inferred from homology"/>
<comment type="caution">
    <text evidence="7">The sequence shown here is derived from an EMBL/GenBank/DDBJ whole genome shotgun (WGS) entry which is preliminary data.</text>
</comment>
<evidence type="ECO:0000256" key="2">
    <source>
        <dbReference type="ARBA" id="ARBA00022670"/>
    </source>
</evidence>
<dbReference type="PANTHER" id="PTHR10183">
    <property type="entry name" value="CALPAIN"/>
    <property type="match status" value="1"/>
</dbReference>
<evidence type="ECO:0000259" key="6">
    <source>
        <dbReference type="PROSITE" id="PS50203"/>
    </source>
</evidence>
<keyword evidence="8" id="KW-1185">Reference proteome</keyword>
<keyword evidence="2" id="KW-0645">Protease</keyword>
<dbReference type="InterPro" id="IPR001300">
    <property type="entry name" value="Peptidase_C2_calpain_cat"/>
</dbReference>
<keyword evidence="4" id="KW-0788">Thiol protease</keyword>
<sequence>MGCIVYQQDSIEIRMPNQSLYDEPYMNNHFTKSKLICNQPEYTDETFQRININLSKDQRRFEPQKNYQWKRISQSNTNQNLCSEFKYEQIKKGELNNDQFLNALRILSSQDIILKKIFLTKQIQINCQYKLVLNQQGLWQEIIIDDYLPFNMSGKPLFSYYDGDDFWVQLIEKAFSKIYGCYEKLEQIEMVNELLRDITGAPYLELDEQQFKDKLDNVVDLQNIFYLMNENKEILFLKRNERENYFLDLQQNLKLNINEFKNYKIFFIPFNAKYIQITQQISIPIKNQQVKQVMQMTIQQQCHTFITISQKDQKVINQNYYAQLHMIIVEYDIKKENFKHIYSKYQQVRDLTIECELDIGSYLIYIEAFWQQQTDYTLNIQSYGNRQVYFQQLSRMTEKEKADLLQKIIYCHSKRQKKKIYGNDQLQSVQSQIGRYKYILFENNTLDQTLKINLKFQKHLVIVNFPYNDQNNQYIQVQPNENKLMIFQILLENDDQHYFDIQEEDCNIVGPITDDQLIEKAMSEPTSIIVRNKQMKIYNVKLDDECALVYVNDSEQKYIELNKLKLINLSYKGNRNPGQLNIEVLPKQKLLYRFDKIDKTQLQYEFECNQQFRFE</sequence>
<evidence type="ECO:0000256" key="4">
    <source>
        <dbReference type="ARBA" id="ARBA00022807"/>
    </source>
</evidence>
<dbReference type="Pfam" id="PF00648">
    <property type="entry name" value="Peptidase_C2"/>
    <property type="match status" value="1"/>
</dbReference>
<protein>
    <recommendedName>
        <fullName evidence="6">Calpain catalytic domain-containing protein</fullName>
    </recommendedName>
</protein>
<evidence type="ECO:0000256" key="1">
    <source>
        <dbReference type="ARBA" id="ARBA00007623"/>
    </source>
</evidence>
<comment type="caution">
    <text evidence="5">Lacks conserved residue(s) required for the propagation of feature annotation.</text>
</comment>